<sequence>MSTQTMPTDAVQWYGCPACRELTYGKRFDRSLRVCPGCGAHTRLSARRRIAQLLDEGSVTVLDDVAVPEDPLGFADSQPYPERTARARAETGEREAVTCVTGTLEGHPVVAAVMDFRFMGGSLGVGVGERLARAARVSLRTRAPFLLVTASGGARMQEGAFSLMQMVKTSQALAELDEAGVLTVSVITDPTYGGVAASYATLPDVIFAEPGARIGFAGPRVIQQTIQQELPDGFQTAEFMLERGFVDAVVPRAALRPALGCVLAAALGERPAAAAGERVRLVRDPAELPARDAWEVVGLARHQRRPTTLDYIRQTLEDFQELRGDRVSGDCPAIVGGTGRLDGRPVMVIGHQKGRDTAERVAHNFGMASPAGYRKAGRLMRLAAKLGLPIVTLVDTPGAHPGVEAEERGQAWAIAENIRLMTGLPVPIVSAVVGEGGSGGALALAVADRVLAFSGAVYSVISPEGCAAILWNDRELAPLAAAALRLDARDLLRQGIVDAVVPEPDGGAHEDPVAAGELLRGALTATLDELADIAPADLVRRRRARFGAFGAEERGAHD</sequence>
<reference evidence="23 24" key="1">
    <citation type="submission" date="2023-11" db="EMBL/GenBank/DDBJ databases">
        <title>Actinomadura monticuli sp. nov., isolated from volcanic ash.</title>
        <authorList>
            <person name="Lee S.D."/>
            <person name="Yang H."/>
            <person name="Kim I.S."/>
        </authorList>
    </citation>
    <scope>NUCLEOTIDE SEQUENCE [LARGE SCALE GENOMIC DNA]</scope>
    <source>
        <strain evidence="23 24">DLS-62</strain>
    </source>
</reference>
<evidence type="ECO:0000256" key="15">
    <source>
        <dbReference type="ARBA" id="ARBA00023098"/>
    </source>
</evidence>
<evidence type="ECO:0000256" key="9">
    <source>
        <dbReference type="ARBA" id="ARBA00022723"/>
    </source>
</evidence>
<keyword evidence="15 19" id="KW-0443">Lipid metabolism</keyword>
<dbReference type="NCBIfam" id="TIGR00515">
    <property type="entry name" value="accD"/>
    <property type="match status" value="1"/>
</dbReference>
<dbReference type="InterPro" id="IPR011762">
    <property type="entry name" value="COA_CT_N"/>
</dbReference>
<keyword evidence="7 19" id="KW-0444">Lipid biosynthesis</keyword>
<keyword evidence="6 19" id="KW-0963">Cytoplasm</keyword>
<keyword evidence="14 19" id="KW-0067">ATP-binding</keyword>
<comment type="similarity">
    <text evidence="3">In the C-terminal section; belongs to the AccA family.</text>
</comment>
<feature type="zinc finger region" description="C4-type" evidence="20">
    <location>
        <begin position="16"/>
        <end position="38"/>
    </location>
</feature>
<dbReference type="RefSeq" id="WP_371947746.1">
    <property type="nucleotide sequence ID" value="NZ_JAXCEI010000002.1"/>
</dbReference>
<evidence type="ECO:0000256" key="17">
    <source>
        <dbReference type="ARBA" id="ARBA00025280"/>
    </source>
</evidence>
<evidence type="ECO:0000256" key="7">
    <source>
        <dbReference type="ARBA" id="ARBA00022516"/>
    </source>
</evidence>
<dbReference type="Pfam" id="PF17848">
    <property type="entry name" value="Zn_ribbon_ACC"/>
    <property type="match status" value="1"/>
</dbReference>
<evidence type="ECO:0000256" key="12">
    <source>
        <dbReference type="ARBA" id="ARBA00022832"/>
    </source>
</evidence>
<evidence type="ECO:0000259" key="21">
    <source>
        <dbReference type="PROSITE" id="PS50980"/>
    </source>
</evidence>
<dbReference type="SUPFAM" id="SSF52096">
    <property type="entry name" value="ClpP/crotonase"/>
    <property type="match status" value="2"/>
</dbReference>
<keyword evidence="11 20" id="KW-0863">Zinc-finger</keyword>
<dbReference type="PANTHER" id="PTHR42853">
    <property type="entry name" value="ACETYL-COENZYME A CARBOXYLASE CARBOXYL TRANSFERASE SUBUNIT ALPHA"/>
    <property type="match status" value="1"/>
</dbReference>
<evidence type="ECO:0000256" key="11">
    <source>
        <dbReference type="ARBA" id="ARBA00022771"/>
    </source>
</evidence>
<dbReference type="NCBIfam" id="TIGR00513">
    <property type="entry name" value="accA"/>
    <property type="match status" value="1"/>
</dbReference>
<evidence type="ECO:0000256" key="5">
    <source>
        <dbReference type="ARBA" id="ARBA00011664"/>
    </source>
</evidence>
<dbReference type="Gene3D" id="3.90.226.10">
    <property type="entry name" value="2-enoyl-CoA Hydratase, Chain A, domain 1"/>
    <property type="match status" value="2"/>
</dbReference>
<keyword evidence="24" id="KW-1185">Reference proteome</keyword>
<evidence type="ECO:0000256" key="2">
    <source>
        <dbReference type="ARBA" id="ARBA00004956"/>
    </source>
</evidence>
<proteinExistence type="inferred from homology"/>
<evidence type="ECO:0000256" key="6">
    <source>
        <dbReference type="ARBA" id="ARBA00022490"/>
    </source>
</evidence>
<dbReference type="InterPro" id="IPR001095">
    <property type="entry name" value="Acetyl_CoA_COase_a_su"/>
</dbReference>
<feature type="binding site" evidence="20">
    <location>
        <position position="38"/>
    </location>
    <ligand>
        <name>Zn(2+)</name>
        <dbReference type="ChEBI" id="CHEBI:29105"/>
    </ligand>
</feature>
<feature type="domain" description="CoA carboxyltransferase N-terminal" evidence="21">
    <location>
        <begin position="12"/>
        <end position="281"/>
    </location>
</feature>
<evidence type="ECO:0000256" key="16">
    <source>
        <dbReference type="ARBA" id="ARBA00023160"/>
    </source>
</evidence>
<dbReference type="EMBL" id="JAXCEI010000002">
    <property type="protein sequence ID" value="MFA1538387.1"/>
    <property type="molecule type" value="Genomic_DNA"/>
</dbReference>
<comment type="caution">
    <text evidence="23">The sequence shown here is derived from an EMBL/GenBank/DDBJ whole genome shotgun (WGS) entry which is preliminary data.</text>
</comment>
<dbReference type="GO" id="GO:0003989">
    <property type="term" value="F:acetyl-CoA carboxylase activity"/>
    <property type="evidence" value="ECO:0007669"/>
    <property type="project" value="UniProtKB-EC"/>
</dbReference>
<evidence type="ECO:0000256" key="3">
    <source>
        <dbReference type="ARBA" id="ARBA00006276"/>
    </source>
</evidence>
<comment type="pathway">
    <text evidence="2 19">Lipid metabolism; malonyl-CoA biosynthesis; malonyl-CoA from acetyl-CoA: step 1/1.</text>
</comment>
<accession>A0ABV4Q5G0</accession>
<evidence type="ECO:0000256" key="18">
    <source>
        <dbReference type="ARBA" id="ARBA00049152"/>
    </source>
</evidence>
<keyword evidence="23" id="KW-0436">Ligase</keyword>
<keyword evidence="13 20" id="KW-0862">Zinc</keyword>
<protein>
    <recommendedName>
        <fullName evidence="19 20">Multifunctional fusion protein</fullName>
    </recommendedName>
    <domain>
        <recommendedName>
            <fullName evidence="19">Acetyl-coenzyme A carboxylase carboxyl transferase subunit alpha</fullName>
            <shortName evidence="19">ACCase subunit alpha</shortName>
            <shortName evidence="19">Acetyl-CoA carboxylase carboxyltransferase subunit alpha</shortName>
            <ecNumber evidence="19">2.1.3.15</ecNumber>
        </recommendedName>
    </domain>
    <domain>
        <recommendedName>
            <fullName evidence="20">Acetyl-coenzyme A carboxylase carboxyl transferase subunit beta</fullName>
            <shortName evidence="20">ACCase subunit beta</shortName>
            <shortName evidence="20">Acetyl-CoA carboxylase carboxyltransferase subunit beta</shortName>
        </recommendedName>
    </domain>
</protein>
<evidence type="ECO:0000256" key="19">
    <source>
        <dbReference type="HAMAP-Rule" id="MF_00823"/>
    </source>
</evidence>
<organism evidence="23 24">
    <name type="scientific">Actinomadura monticuli</name>
    <dbReference type="NCBI Taxonomy" id="3097367"/>
    <lineage>
        <taxon>Bacteria</taxon>
        <taxon>Bacillati</taxon>
        <taxon>Actinomycetota</taxon>
        <taxon>Actinomycetes</taxon>
        <taxon>Streptosporangiales</taxon>
        <taxon>Thermomonosporaceae</taxon>
        <taxon>Actinomadura</taxon>
    </lineage>
</organism>
<comment type="similarity">
    <text evidence="20">Belongs to the AccD/PCCB family.</text>
</comment>
<keyword evidence="8 19" id="KW-0808">Transferase</keyword>
<evidence type="ECO:0000256" key="10">
    <source>
        <dbReference type="ARBA" id="ARBA00022741"/>
    </source>
</evidence>
<dbReference type="InterPro" id="IPR000438">
    <property type="entry name" value="Acetyl_CoA_COase_Trfase_b_su"/>
</dbReference>
<dbReference type="InterPro" id="IPR011763">
    <property type="entry name" value="COA_CT_C"/>
</dbReference>
<dbReference type="InterPro" id="IPR029045">
    <property type="entry name" value="ClpP/crotonase-like_dom_sf"/>
</dbReference>
<keyword evidence="10 19" id="KW-0547">Nucleotide-binding</keyword>
<evidence type="ECO:0000256" key="4">
    <source>
        <dbReference type="ARBA" id="ARBA00010284"/>
    </source>
</evidence>
<dbReference type="InterPro" id="IPR041010">
    <property type="entry name" value="Znf-ACC"/>
</dbReference>
<comment type="subunit">
    <text evidence="5">Acetyl-CoA carboxylase is a heterotetramer composed of biotin carboxyl carrier protein (AccB), biotin carboxylase (AccC) and two subunits of ACCase subunit beta/alpha.</text>
</comment>
<dbReference type="NCBIfam" id="NF041504">
    <property type="entry name" value="AccA_sub"/>
    <property type="match status" value="1"/>
</dbReference>
<feature type="binding site" evidence="20">
    <location>
        <position position="19"/>
    </location>
    <ligand>
        <name>Zn(2+)</name>
        <dbReference type="ChEBI" id="CHEBI:29105"/>
    </ligand>
</feature>
<evidence type="ECO:0000259" key="22">
    <source>
        <dbReference type="PROSITE" id="PS50989"/>
    </source>
</evidence>
<comment type="cofactor">
    <cofactor evidence="20">
        <name>Zn(2+)</name>
        <dbReference type="ChEBI" id="CHEBI:29105"/>
    </cofactor>
    <text evidence="20">Binds 1 zinc ion per subunit.</text>
</comment>
<dbReference type="Proteomes" id="UP001569963">
    <property type="component" value="Unassembled WGS sequence"/>
</dbReference>
<evidence type="ECO:0000313" key="24">
    <source>
        <dbReference type="Proteomes" id="UP001569963"/>
    </source>
</evidence>
<dbReference type="Pfam" id="PF03255">
    <property type="entry name" value="ACCA"/>
    <property type="match status" value="1"/>
</dbReference>
<dbReference type="PRINTS" id="PR01069">
    <property type="entry name" value="ACCCTRFRASEA"/>
</dbReference>
<dbReference type="EC" id="2.1.3.15" evidence="19"/>
<evidence type="ECO:0000313" key="23">
    <source>
        <dbReference type="EMBL" id="MFA1538387.1"/>
    </source>
</evidence>
<evidence type="ECO:0000256" key="1">
    <source>
        <dbReference type="ARBA" id="ARBA00004496"/>
    </source>
</evidence>
<comment type="function">
    <text evidence="19">Component of the acetyl coenzyme A carboxylase (ACC) complex. First, biotin carboxylase catalyzes the carboxylation of biotin on its carrier protein (BCCP) and then the CO(2) group is transferred by the carboxyltransferase to acetyl-CoA to form malonyl-CoA.</text>
</comment>
<evidence type="ECO:0000256" key="8">
    <source>
        <dbReference type="ARBA" id="ARBA00022679"/>
    </source>
</evidence>
<comment type="similarity">
    <text evidence="4">In the N-terminal section; belongs to the AccD/PCCB family.</text>
</comment>
<evidence type="ECO:0000256" key="20">
    <source>
        <dbReference type="HAMAP-Rule" id="MF_01395"/>
    </source>
</evidence>
<dbReference type="HAMAP" id="MF_00823">
    <property type="entry name" value="AcetylCoA_CT_alpha"/>
    <property type="match status" value="1"/>
</dbReference>
<evidence type="ECO:0000256" key="14">
    <source>
        <dbReference type="ARBA" id="ARBA00022840"/>
    </source>
</evidence>
<keyword evidence="16 19" id="KW-0275">Fatty acid biosynthesis</keyword>
<comment type="function">
    <text evidence="17 20">Component of the acetyl coenzyme A carboxylase (ACC) complex. Biotin carboxylase (BC) catalyzes the carboxylation of biotin on its carrier protein (BCCP) and then the CO(2) group is transferred by the transcarboxylase to acetyl-CoA to form malonyl-CoA.</text>
</comment>
<dbReference type="PROSITE" id="PS50989">
    <property type="entry name" value="COA_CT_CTER"/>
    <property type="match status" value="1"/>
</dbReference>
<dbReference type="PANTHER" id="PTHR42853:SF3">
    <property type="entry name" value="ACETYL-COENZYME A CARBOXYLASE CARBOXYL TRANSFERASE SUBUNIT ALPHA, CHLOROPLASTIC"/>
    <property type="match status" value="1"/>
</dbReference>
<keyword evidence="12 19" id="KW-0276">Fatty acid metabolism</keyword>
<feature type="binding site" evidence="20">
    <location>
        <position position="16"/>
    </location>
    <ligand>
        <name>Zn(2+)</name>
        <dbReference type="ChEBI" id="CHEBI:29105"/>
    </ligand>
</feature>
<feature type="domain" description="CoA carboxyltransferase C-terminal" evidence="22">
    <location>
        <begin position="285"/>
        <end position="529"/>
    </location>
</feature>
<comment type="subunit">
    <text evidence="19">Acetyl-CoA carboxylase is a heterohexamer composed of biotin carboxyl carrier protein (AccB), biotin carboxylase (AccC) and two subunits each of ACCase subunit alpha (AccA) and ACCase subunit beta (AccD).</text>
</comment>
<comment type="catalytic activity">
    <reaction evidence="18 19">
        <text>N(6)-carboxybiotinyl-L-lysyl-[protein] + acetyl-CoA = N(6)-biotinyl-L-lysyl-[protein] + malonyl-CoA</text>
        <dbReference type="Rhea" id="RHEA:54728"/>
        <dbReference type="Rhea" id="RHEA-COMP:10505"/>
        <dbReference type="Rhea" id="RHEA-COMP:10506"/>
        <dbReference type="ChEBI" id="CHEBI:57288"/>
        <dbReference type="ChEBI" id="CHEBI:57384"/>
        <dbReference type="ChEBI" id="CHEBI:83144"/>
        <dbReference type="ChEBI" id="CHEBI:83145"/>
        <dbReference type="EC" id="2.1.3.15"/>
    </reaction>
</comment>
<gene>
    <name evidence="20" type="primary">accD</name>
    <name evidence="19" type="synonym">accA</name>
    <name evidence="23" type="ORF">SM611_05540</name>
</gene>
<name>A0ABV4Q5G0_9ACTN</name>
<dbReference type="NCBIfam" id="NF004344">
    <property type="entry name" value="PRK05724.1"/>
    <property type="match status" value="1"/>
</dbReference>
<comment type="similarity">
    <text evidence="19">Belongs to the AccA family.</text>
</comment>
<feature type="binding site" evidence="20">
    <location>
        <position position="35"/>
    </location>
    <ligand>
        <name>Zn(2+)</name>
        <dbReference type="ChEBI" id="CHEBI:29105"/>
    </ligand>
</feature>
<dbReference type="HAMAP" id="MF_01395">
    <property type="entry name" value="AcetylCoA_CT_beta"/>
    <property type="match status" value="1"/>
</dbReference>
<keyword evidence="9 20" id="KW-0479">Metal-binding</keyword>
<evidence type="ECO:0000256" key="13">
    <source>
        <dbReference type="ARBA" id="ARBA00022833"/>
    </source>
</evidence>
<dbReference type="PROSITE" id="PS50980">
    <property type="entry name" value="COA_CT_NTER"/>
    <property type="match status" value="1"/>
</dbReference>
<comment type="subcellular location">
    <subcellularLocation>
        <location evidence="1 19">Cytoplasm</location>
    </subcellularLocation>
</comment>